<reference evidence="6 7" key="1">
    <citation type="journal article" date="2016" name="Nat. Commun.">
        <title>Ectomycorrhizal ecology is imprinted in the genome of the dominant symbiotic fungus Cenococcum geophilum.</title>
        <authorList>
            <consortium name="DOE Joint Genome Institute"/>
            <person name="Peter M."/>
            <person name="Kohler A."/>
            <person name="Ohm R.A."/>
            <person name="Kuo A."/>
            <person name="Krutzmann J."/>
            <person name="Morin E."/>
            <person name="Arend M."/>
            <person name="Barry K.W."/>
            <person name="Binder M."/>
            <person name="Choi C."/>
            <person name="Clum A."/>
            <person name="Copeland A."/>
            <person name="Grisel N."/>
            <person name="Haridas S."/>
            <person name="Kipfer T."/>
            <person name="LaButti K."/>
            <person name="Lindquist E."/>
            <person name="Lipzen A."/>
            <person name="Maire R."/>
            <person name="Meier B."/>
            <person name="Mihaltcheva S."/>
            <person name="Molinier V."/>
            <person name="Murat C."/>
            <person name="Poggeler S."/>
            <person name="Quandt C.A."/>
            <person name="Sperisen C."/>
            <person name="Tritt A."/>
            <person name="Tisserant E."/>
            <person name="Crous P.W."/>
            <person name="Henrissat B."/>
            <person name="Nehls U."/>
            <person name="Egli S."/>
            <person name="Spatafora J.W."/>
            <person name="Grigoriev I.V."/>
            <person name="Martin F.M."/>
        </authorList>
    </citation>
    <scope>NUCLEOTIDE SEQUENCE [LARGE SCALE GENOMIC DNA]</scope>
    <source>
        <strain evidence="6 7">CBS 207.34</strain>
    </source>
</reference>
<feature type="domain" description="Chitin-binding type-1" evidence="5">
    <location>
        <begin position="25"/>
        <end position="70"/>
    </location>
</feature>
<feature type="transmembrane region" description="Helical" evidence="3">
    <location>
        <begin position="103"/>
        <end position="122"/>
    </location>
</feature>
<dbReference type="Gene3D" id="3.30.60.10">
    <property type="entry name" value="Endochitinase-like"/>
    <property type="match status" value="1"/>
</dbReference>
<dbReference type="InterPro" id="IPR001002">
    <property type="entry name" value="Chitin-bd_1"/>
</dbReference>
<feature type="signal peptide" evidence="4">
    <location>
        <begin position="1"/>
        <end position="19"/>
    </location>
</feature>
<proteinExistence type="predicted"/>
<evidence type="ECO:0000256" key="3">
    <source>
        <dbReference type="SAM" id="Phobius"/>
    </source>
</evidence>
<dbReference type="SMART" id="SM00270">
    <property type="entry name" value="ChtBD1"/>
    <property type="match status" value="1"/>
</dbReference>
<keyword evidence="3" id="KW-0812">Transmembrane</keyword>
<evidence type="ECO:0000313" key="6">
    <source>
        <dbReference type="EMBL" id="OCL14639.1"/>
    </source>
</evidence>
<keyword evidence="4" id="KW-0732">Signal</keyword>
<dbReference type="CDD" id="cd00035">
    <property type="entry name" value="ChtBD1"/>
    <property type="match status" value="1"/>
</dbReference>
<keyword evidence="3" id="KW-0472">Membrane</keyword>
<dbReference type="InterPro" id="IPR036861">
    <property type="entry name" value="Endochitinase-like_sf"/>
</dbReference>
<keyword evidence="2" id="KW-1015">Disulfide bond</keyword>
<sequence>MLFLPLLPLFFALTAGSHSLHVREDHRCGIDYGNSTCDPIFGRCCSKYGFCGKSLEHCLLENGCQSGCTLFIKNATLLIPWTWTVKPTPEEALRHPCPSVGSILTTFAVINIISGTLSTVFGHRIVVNKVSFGLFGKRGGNSWTYMWIMPLTIQLSANAIIASMIKRTPGYGNDFTVAQLMLFFAARPRISWILVMLLSDVKKRKVTGNQRDQGDKPLLEDLHTELMQIPRQDMENDVFDGIKEVSLLDRHAPLAPIKNVYEDDYYWRNAALSQYFAELALQAITLYYMGRTVVFASSHGYYSPGTLPGPIGHNANIMYAGALFWLCAQAFVYLTAPSFVFVLLKEGGGVQMVTKLMQMLGGFLVITSWLASWLFWAGFVRLAGDSYCPPKLFEQGTIWTVFSSLGVLTGVGL</sequence>
<keyword evidence="3" id="KW-1133">Transmembrane helix</keyword>
<evidence type="ECO:0000256" key="2">
    <source>
        <dbReference type="PROSITE-ProRule" id="PRU00261"/>
    </source>
</evidence>
<dbReference type="PROSITE" id="PS50941">
    <property type="entry name" value="CHIT_BIND_I_2"/>
    <property type="match status" value="1"/>
</dbReference>
<dbReference type="GO" id="GO:0008061">
    <property type="term" value="F:chitin binding"/>
    <property type="evidence" value="ECO:0007669"/>
    <property type="project" value="UniProtKB-UniRule"/>
</dbReference>
<feature type="transmembrane region" description="Helical" evidence="3">
    <location>
        <begin position="317"/>
        <end position="344"/>
    </location>
</feature>
<name>A0A8E2JYP7_9PEZI</name>
<gene>
    <name evidence="6" type="ORF">AOQ84DRAFT_17655</name>
</gene>
<feature type="transmembrane region" description="Helical" evidence="3">
    <location>
        <begin position="356"/>
        <end position="376"/>
    </location>
</feature>
<accession>A0A8E2JYP7</accession>
<dbReference type="Proteomes" id="UP000250140">
    <property type="component" value="Unassembled WGS sequence"/>
</dbReference>
<protein>
    <submittedName>
        <fullName evidence="6">Carbohydrate-binding module family 18 protein</fullName>
    </submittedName>
</protein>
<feature type="disulfide bond" evidence="2">
    <location>
        <begin position="64"/>
        <end position="68"/>
    </location>
</feature>
<comment type="caution">
    <text evidence="2">Lacks conserved residue(s) required for the propagation of feature annotation.</text>
</comment>
<organism evidence="6 7">
    <name type="scientific">Glonium stellatum</name>
    <dbReference type="NCBI Taxonomy" id="574774"/>
    <lineage>
        <taxon>Eukaryota</taxon>
        <taxon>Fungi</taxon>
        <taxon>Dikarya</taxon>
        <taxon>Ascomycota</taxon>
        <taxon>Pezizomycotina</taxon>
        <taxon>Dothideomycetes</taxon>
        <taxon>Pleosporomycetidae</taxon>
        <taxon>Gloniales</taxon>
        <taxon>Gloniaceae</taxon>
        <taxon>Glonium</taxon>
    </lineage>
</organism>
<evidence type="ECO:0000313" key="7">
    <source>
        <dbReference type="Proteomes" id="UP000250140"/>
    </source>
</evidence>
<evidence type="ECO:0000259" key="5">
    <source>
        <dbReference type="PROSITE" id="PS50941"/>
    </source>
</evidence>
<keyword evidence="1 2" id="KW-0147">Chitin-binding</keyword>
<feature type="chain" id="PRO_5034780464" evidence="4">
    <location>
        <begin position="20"/>
        <end position="413"/>
    </location>
</feature>
<feature type="transmembrane region" description="Helical" evidence="3">
    <location>
        <begin position="177"/>
        <end position="198"/>
    </location>
</feature>
<feature type="transmembrane region" description="Helical" evidence="3">
    <location>
        <begin position="143"/>
        <end position="165"/>
    </location>
</feature>
<keyword evidence="7" id="KW-1185">Reference proteome</keyword>
<dbReference type="Pfam" id="PF00187">
    <property type="entry name" value="Chitin_bind_1"/>
    <property type="match status" value="1"/>
</dbReference>
<dbReference type="EMBL" id="KV748552">
    <property type="protein sequence ID" value="OCL14639.1"/>
    <property type="molecule type" value="Genomic_DNA"/>
</dbReference>
<feature type="disulfide bond" evidence="2">
    <location>
        <begin position="44"/>
        <end position="58"/>
    </location>
</feature>
<evidence type="ECO:0000256" key="4">
    <source>
        <dbReference type="SAM" id="SignalP"/>
    </source>
</evidence>
<dbReference type="SUPFAM" id="SSF57016">
    <property type="entry name" value="Plant lectins/antimicrobial peptides"/>
    <property type="match status" value="1"/>
</dbReference>
<dbReference type="OrthoDB" id="3525430at2759"/>
<dbReference type="AlphaFoldDB" id="A0A8E2JYP7"/>
<evidence type="ECO:0000256" key="1">
    <source>
        <dbReference type="ARBA" id="ARBA00022669"/>
    </source>
</evidence>